<dbReference type="Gene3D" id="3.40.630.10">
    <property type="entry name" value="Zn peptidases"/>
    <property type="match status" value="1"/>
</dbReference>
<evidence type="ECO:0000313" key="1">
    <source>
        <dbReference type="EMBL" id="MPN57346.1"/>
    </source>
</evidence>
<dbReference type="SUPFAM" id="SSF53187">
    <property type="entry name" value="Zn-dependent exopeptidases"/>
    <property type="match status" value="1"/>
</dbReference>
<dbReference type="GO" id="GO:0004177">
    <property type="term" value="F:aminopeptidase activity"/>
    <property type="evidence" value="ECO:0007669"/>
    <property type="project" value="InterPro"/>
</dbReference>
<sequence length="29" mass="3521">MLAMHSIRELSGVKDHYYVTRVFETFYNL</sequence>
<name>A0A645J1L7_9ZZZZ</name>
<dbReference type="InterPro" id="IPR001948">
    <property type="entry name" value="Peptidase_M18"/>
</dbReference>
<dbReference type="AlphaFoldDB" id="A0A645J1L7"/>
<dbReference type="Pfam" id="PF02127">
    <property type="entry name" value="Peptidase_M18"/>
    <property type="match status" value="1"/>
</dbReference>
<reference evidence="1" key="1">
    <citation type="submission" date="2019-08" db="EMBL/GenBank/DDBJ databases">
        <authorList>
            <person name="Kucharzyk K."/>
            <person name="Murdoch R.W."/>
            <person name="Higgins S."/>
            <person name="Loffler F."/>
        </authorList>
    </citation>
    <scope>NUCLEOTIDE SEQUENCE</scope>
</reference>
<comment type="caution">
    <text evidence="1">The sequence shown here is derived from an EMBL/GenBank/DDBJ whole genome shotgun (WGS) entry which is preliminary data.</text>
</comment>
<protein>
    <submittedName>
        <fullName evidence="1">Uncharacterized protein</fullName>
    </submittedName>
</protein>
<accession>A0A645J1L7</accession>
<gene>
    <name evidence="1" type="ORF">SDC9_205040</name>
</gene>
<proteinExistence type="predicted"/>
<dbReference type="GO" id="GO:0006508">
    <property type="term" value="P:proteolysis"/>
    <property type="evidence" value="ECO:0007669"/>
    <property type="project" value="InterPro"/>
</dbReference>
<dbReference type="EMBL" id="VSSQ01128771">
    <property type="protein sequence ID" value="MPN57346.1"/>
    <property type="molecule type" value="Genomic_DNA"/>
</dbReference>
<organism evidence="1">
    <name type="scientific">bioreactor metagenome</name>
    <dbReference type="NCBI Taxonomy" id="1076179"/>
    <lineage>
        <taxon>unclassified sequences</taxon>
        <taxon>metagenomes</taxon>
        <taxon>ecological metagenomes</taxon>
    </lineage>
</organism>
<dbReference type="GO" id="GO:0008270">
    <property type="term" value="F:zinc ion binding"/>
    <property type="evidence" value="ECO:0007669"/>
    <property type="project" value="InterPro"/>
</dbReference>